<dbReference type="Proteomes" id="UP000780801">
    <property type="component" value="Unassembled WGS sequence"/>
</dbReference>
<feature type="chain" id="PRO_5040280242" evidence="1">
    <location>
        <begin position="19"/>
        <end position="97"/>
    </location>
</feature>
<name>A0A9P6FY75_9FUNG</name>
<proteinExistence type="predicted"/>
<evidence type="ECO:0000256" key="1">
    <source>
        <dbReference type="SAM" id="SignalP"/>
    </source>
</evidence>
<reference evidence="2" key="1">
    <citation type="journal article" date="2020" name="Fungal Divers.">
        <title>Resolving the Mortierellaceae phylogeny through synthesis of multi-gene phylogenetics and phylogenomics.</title>
        <authorList>
            <person name="Vandepol N."/>
            <person name="Liber J."/>
            <person name="Desiro A."/>
            <person name="Na H."/>
            <person name="Kennedy M."/>
            <person name="Barry K."/>
            <person name="Grigoriev I.V."/>
            <person name="Miller A.N."/>
            <person name="O'Donnell K."/>
            <person name="Stajich J.E."/>
            <person name="Bonito G."/>
        </authorList>
    </citation>
    <scope>NUCLEOTIDE SEQUENCE</scope>
    <source>
        <strain evidence="2">KOD1015</strain>
    </source>
</reference>
<comment type="caution">
    <text evidence="2">The sequence shown here is derived from an EMBL/GenBank/DDBJ whole genome shotgun (WGS) entry which is preliminary data.</text>
</comment>
<organism evidence="2 3">
    <name type="scientific">Lunasporangiospora selenospora</name>
    <dbReference type="NCBI Taxonomy" id="979761"/>
    <lineage>
        <taxon>Eukaryota</taxon>
        <taxon>Fungi</taxon>
        <taxon>Fungi incertae sedis</taxon>
        <taxon>Mucoromycota</taxon>
        <taxon>Mortierellomycotina</taxon>
        <taxon>Mortierellomycetes</taxon>
        <taxon>Mortierellales</taxon>
        <taxon>Mortierellaceae</taxon>
        <taxon>Lunasporangiospora</taxon>
    </lineage>
</organism>
<evidence type="ECO:0000313" key="3">
    <source>
        <dbReference type="Proteomes" id="UP000780801"/>
    </source>
</evidence>
<dbReference type="EMBL" id="JAABOA010000531">
    <property type="protein sequence ID" value="KAF9583998.1"/>
    <property type="molecule type" value="Genomic_DNA"/>
</dbReference>
<protein>
    <submittedName>
        <fullName evidence="2">Uncharacterized protein</fullName>
    </submittedName>
</protein>
<gene>
    <name evidence="2" type="ORF">BGW38_007920</name>
</gene>
<evidence type="ECO:0000313" key="2">
    <source>
        <dbReference type="EMBL" id="KAF9583998.1"/>
    </source>
</evidence>
<sequence length="97" mass="10788">MDLIVPLALPSLLILMDSFSWVEEGKDDIAKDEDAKDEVEKADTIGRSGDEFLEDFVEEEEEPLEIEPALDLVWVIGLLAGLTEVEEDLKGKQSSPK</sequence>
<dbReference type="AlphaFoldDB" id="A0A9P6FY75"/>
<accession>A0A9P6FY75</accession>
<feature type="signal peptide" evidence="1">
    <location>
        <begin position="1"/>
        <end position="18"/>
    </location>
</feature>
<keyword evidence="3" id="KW-1185">Reference proteome</keyword>
<keyword evidence="1" id="KW-0732">Signal</keyword>